<organism evidence="2 3">
    <name type="scientific">Candidatus Roizmanbacteria bacterium RIFCSPHIGHO2_12_FULL_33_9</name>
    <dbReference type="NCBI Taxonomy" id="1802045"/>
    <lineage>
        <taxon>Bacteria</taxon>
        <taxon>Candidatus Roizmaniibacteriota</taxon>
    </lineage>
</organism>
<gene>
    <name evidence="2" type="ORF">A3F29_02375</name>
</gene>
<evidence type="ECO:0000313" key="3">
    <source>
        <dbReference type="Proteomes" id="UP000177199"/>
    </source>
</evidence>
<name>A0A1F7HI73_9BACT</name>
<accession>A0A1F7HI73</accession>
<evidence type="ECO:0000313" key="2">
    <source>
        <dbReference type="EMBL" id="OGK30921.1"/>
    </source>
</evidence>
<feature type="region of interest" description="Disordered" evidence="1">
    <location>
        <begin position="54"/>
        <end position="86"/>
    </location>
</feature>
<dbReference type="AlphaFoldDB" id="A0A1F7HI73"/>
<sequence>MKYKHSNICTRCGSERIIKKTWKEKVDNSVVENVLMICPDNACQKIVEMRIQKQRDKNDEIRERYEERAAQRKVEREKNRKTLKKN</sequence>
<feature type="compositionally biased region" description="Basic and acidic residues" evidence="1">
    <location>
        <begin position="54"/>
        <end position="80"/>
    </location>
</feature>
<reference evidence="2 3" key="1">
    <citation type="journal article" date="2016" name="Nat. Commun.">
        <title>Thousands of microbial genomes shed light on interconnected biogeochemical processes in an aquifer system.</title>
        <authorList>
            <person name="Anantharaman K."/>
            <person name="Brown C.T."/>
            <person name="Hug L.A."/>
            <person name="Sharon I."/>
            <person name="Castelle C.J."/>
            <person name="Probst A.J."/>
            <person name="Thomas B.C."/>
            <person name="Singh A."/>
            <person name="Wilkins M.J."/>
            <person name="Karaoz U."/>
            <person name="Brodie E.L."/>
            <person name="Williams K.H."/>
            <person name="Hubbard S.S."/>
            <person name="Banfield J.F."/>
        </authorList>
    </citation>
    <scope>NUCLEOTIDE SEQUENCE [LARGE SCALE GENOMIC DNA]</scope>
</reference>
<proteinExistence type="predicted"/>
<evidence type="ECO:0000256" key="1">
    <source>
        <dbReference type="SAM" id="MobiDB-lite"/>
    </source>
</evidence>
<dbReference type="EMBL" id="MFZV01000039">
    <property type="protein sequence ID" value="OGK30921.1"/>
    <property type="molecule type" value="Genomic_DNA"/>
</dbReference>
<comment type="caution">
    <text evidence="2">The sequence shown here is derived from an EMBL/GenBank/DDBJ whole genome shotgun (WGS) entry which is preliminary data.</text>
</comment>
<dbReference type="Proteomes" id="UP000177199">
    <property type="component" value="Unassembled WGS sequence"/>
</dbReference>
<protein>
    <submittedName>
        <fullName evidence="2">Uncharacterized protein</fullName>
    </submittedName>
</protein>